<dbReference type="SUPFAM" id="SSF46689">
    <property type="entry name" value="Homeodomain-like"/>
    <property type="match status" value="1"/>
</dbReference>
<organism evidence="1 2">
    <name type="scientific">Paraburkholderia dipogonis</name>
    <dbReference type="NCBI Taxonomy" id="1211383"/>
    <lineage>
        <taxon>Bacteria</taxon>
        <taxon>Pseudomonadati</taxon>
        <taxon>Pseudomonadota</taxon>
        <taxon>Betaproteobacteria</taxon>
        <taxon>Burkholderiales</taxon>
        <taxon>Burkholderiaceae</taxon>
        <taxon>Paraburkholderia</taxon>
    </lineage>
</organism>
<dbReference type="GO" id="GO:0004803">
    <property type="term" value="F:transposase activity"/>
    <property type="evidence" value="ECO:0007669"/>
    <property type="project" value="InterPro"/>
</dbReference>
<protein>
    <submittedName>
        <fullName evidence="1">Transposase</fullName>
    </submittedName>
</protein>
<dbReference type="GO" id="GO:0003677">
    <property type="term" value="F:DNA binding"/>
    <property type="evidence" value="ECO:0007669"/>
    <property type="project" value="InterPro"/>
</dbReference>
<dbReference type="RefSeq" id="WP_134466027.1">
    <property type="nucleotide sequence ID" value="NZ_JBHMFL010000057.1"/>
</dbReference>
<accession>A0A4Y8MJ89</accession>
<dbReference type="InterPro" id="IPR002514">
    <property type="entry name" value="Transposase_8"/>
</dbReference>
<reference evidence="1 2" key="1">
    <citation type="submission" date="2019-03" db="EMBL/GenBank/DDBJ databases">
        <title>Complete Genome Sequence of Paraburkholderia dipogonis ICMP 19430T, a Nitrogen-fixing Symbiont of the South African Invasive Legume Dipogon lignosus in New Zealand.</title>
        <authorList>
            <person name="De Meyer S.E."/>
        </authorList>
    </citation>
    <scope>NUCLEOTIDE SEQUENCE [LARGE SCALE GENOMIC DNA]</scope>
    <source>
        <strain evidence="1 2">ICMP 19430</strain>
    </source>
</reference>
<proteinExistence type="predicted"/>
<dbReference type="AlphaFoldDB" id="A0A4Y8MJ89"/>
<dbReference type="EMBL" id="SNVI01000005">
    <property type="protein sequence ID" value="TFE37501.1"/>
    <property type="molecule type" value="Genomic_DNA"/>
</dbReference>
<dbReference type="GeneID" id="97303878"/>
<comment type="caution">
    <text evidence="1">The sequence shown here is derived from an EMBL/GenBank/DDBJ whole genome shotgun (WGS) entry which is preliminary data.</text>
</comment>
<name>A0A4Y8MJ89_9BURK</name>
<dbReference type="InterPro" id="IPR009057">
    <property type="entry name" value="Homeodomain-like_sf"/>
</dbReference>
<sequence length="117" mass="13231">MSIIFEVVDTILSEPAQRPGSRKGRPNHNPEFRHRLAMAACEPGVSIARLARENGLNANLVFAWRRRYLAEQQAEAVQLVPVAILNEASSGLCHVADRVTRYGRRLRCLRKRRTELG</sequence>
<dbReference type="Proteomes" id="UP000297385">
    <property type="component" value="Unassembled WGS sequence"/>
</dbReference>
<evidence type="ECO:0000313" key="1">
    <source>
        <dbReference type="EMBL" id="TFE37501.1"/>
    </source>
</evidence>
<dbReference type="Pfam" id="PF01527">
    <property type="entry name" value="HTH_Tnp_1"/>
    <property type="match status" value="1"/>
</dbReference>
<gene>
    <name evidence="1" type="ORF">E2553_39345</name>
</gene>
<dbReference type="GO" id="GO:0006313">
    <property type="term" value="P:DNA transposition"/>
    <property type="evidence" value="ECO:0007669"/>
    <property type="project" value="InterPro"/>
</dbReference>
<evidence type="ECO:0000313" key="2">
    <source>
        <dbReference type="Proteomes" id="UP000297385"/>
    </source>
</evidence>